<feature type="transmembrane region" description="Helical" evidence="1">
    <location>
        <begin position="136"/>
        <end position="156"/>
    </location>
</feature>
<reference evidence="3" key="1">
    <citation type="submission" date="2016-10" db="EMBL/GenBank/DDBJ databases">
        <authorList>
            <person name="Varghese N."/>
            <person name="Submissions S."/>
        </authorList>
    </citation>
    <scope>NUCLEOTIDE SEQUENCE [LARGE SCALE GENOMIC DNA]</scope>
    <source>
        <strain evidence="3">DSM 23664</strain>
    </source>
</reference>
<dbReference type="OrthoDB" id="21325at2"/>
<feature type="transmembrane region" description="Helical" evidence="1">
    <location>
        <begin position="109"/>
        <end position="130"/>
    </location>
</feature>
<sequence length="239" mass="26532">MTVTSLAVALGFTFIHIGSRHFKLRVFTVNQFTSFVGGISLAYVFFHLIPTIRTYEHEVMESFHISATNASHVIFGSMLLGIIIFYFLEVALKSSRLKLMKNTQPSTGMFWAQIGSYFMYNFIIGILLTTQQFQSSVTALFYLVAIGIHFLTNDWVLRHHFKSLYDSYGLKLLVIGVLAGFVLGANLHVSHLFVGLLEAFVAGGLTLNAIKDELPACRGTGLTSFMVGLSLYSVLLLAL</sequence>
<feature type="transmembrane region" description="Helical" evidence="1">
    <location>
        <begin position="69"/>
        <end position="88"/>
    </location>
</feature>
<keyword evidence="3" id="KW-1185">Reference proteome</keyword>
<keyword evidence="1" id="KW-0472">Membrane</keyword>
<protein>
    <recommendedName>
        <fullName evidence="4">ZIP Zinc transporter</fullName>
    </recommendedName>
</protein>
<dbReference type="AlphaFoldDB" id="A0A1I1IQG1"/>
<proteinExistence type="predicted"/>
<keyword evidence="1" id="KW-1133">Transmembrane helix</keyword>
<organism evidence="2 3">
    <name type="scientific">Alkalibacterium subtropicum</name>
    <dbReference type="NCBI Taxonomy" id="753702"/>
    <lineage>
        <taxon>Bacteria</taxon>
        <taxon>Bacillati</taxon>
        <taxon>Bacillota</taxon>
        <taxon>Bacilli</taxon>
        <taxon>Lactobacillales</taxon>
        <taxon>Carnobacteriaceae</taxon>
        <taxon>Alkalibacterium</taxon>
    </lineage>
</organism>
<accession>A0A1I1IQG1</accession>
<evidence type="ECO:0008006" key="4">
    <source>
        <dbReference type="Google" id="ProtNLM"/>
    </source>
</evidence>
<evidence type="ECO:0000313" key="2">
    <source>
        <dbReference type="EMBL" id="SFC35983.1"/>
    </source>
</evidence>
<evidence type="ECO:0000256" key="1">
    <source>
        <dbReference type="SAM" id="Phobius"/>
    </source>
</evidence>
<dbReference type="STRING" id="753702.SAMN04488102_105126"/>
<dbReference type="Proteomes" id="UP000199612">
    <property type="component" value="Unassembled WGS sequence"/>
</dbReference>
<feature type="transmembrane region" description="Helical" evidence="1">
    <location>
        <begin position="29"/>
        <end position="49"/>
    </location>
</feature>
<evidence type="ECO:0000313" key="3">
    <source>
        <dbReference type="Proteomes" id="UP000199612"/>
    </source>
</evidence>
<dbReference type="RefSeq" id="WP_091529887.1">
    <property type="nucleotide sequence ID" value="NZ_FOLT01000005.1"/>
</dbReference>
<gene>
    <name evidence="2" type="ORF">SAMN04488102_105126</name>
</gene>
<dbReference type="EMBL" id="FOLT01000005">
    <property type="protein sequence ID" value="SFC35983.1"/>
    <property type="molecule type" value="Genomic_DNA"/>
</dbReference>
<name>A0A1I1IQG1_9LACT</name>
<feature type="transmembrane region" description="Helical" evidence="1">
    <location>
        <begin position="222"/>
        <end position="238"/>
    </location>
</feature>
<keyword evidence="1" id="KW-0812">Transmembrane</keyword>
<feature type="transmembrane region" description="Helical" evidence="1">
    <location>
        <begin position="168"/>
        <end position="185"/>
    </location>
</feature>